<dbReference type="HOGENOM" id="CLU_637961_0_0_1"/>
<dbReference type="OrthoDB" id="2684738at2759"/>
<dbReference type="AlphaFoldDB" id="A0A0C3JCJ4"/>
<evidence type="ECO:0000256" key="1">
    <source>
        <dbReference type="SAM" id="MobiDB-lite"/>
    </source>
</evidence>
<evidence type="ECO:0000313" key="2">
    <source>
        <dbReference type="EMBL" id="KIO06803.1"/>
    </source>
</evidence>
<feature type="region of interest" description="Disordered" evidence="1">
    <location>
        <begin position="406"/>
        <end position="430"/>
    </location>
</feature>
<evidence type="ECO:0000313" key="3">
    <source>
        <dbReference type="Proteomes" id="UP000054217"/>
    </source>
</evidence>
<keyword evidence="3" id="KW-1185">Reference proteome</keyword>
<feature type="compositionally biased region" description="Basic and acidic residues" evidence="1">
    <location>
        <begin position="138"/>
        <end position="155"/>
    </location>
</feature>
<name>A0A0C3JCJ4_PISTI</name>
<sequence length="430" mass="50595">MELPLTAFIEEPEDIPFSIPTFTGAEVNTTGLEDMYKEIWDDGRLASLSKFMKPKREKEEELLSFMTYWEKGKERATEQLPDRIYVNNLKAAVEDEGKVEISPSMEAWELRRRMAQPGELSEGQCILRLLGQGTLASDKPKPLEKMPSRSSDKAPKFSGKTADLVHYLEEIHHLCKKAGCTDEYEWPKWAIWYLDNDTANLWTQLVEETTGRWDRFVESRKIIAMEEDLREYLQQYETIAGYLNRCYKLTQEDYDSYFWEGLDQELQKDMLENLKFRNGLRDSDDPWPMNKVLQEIKELLRHGVKFNDGTRVPRTDEPMYQLIDEWMARDRRRREEQQAPIIQIEHEEDPPTNMNMFVAVHNAFQYIERARIKEYVSDGEDTAEEVISETEYEARRAGTEQVFSAARREENKQQRKTPKFDGVVVPGKER</sequence>
<accession>A0A0C3JCJ4</accession>
<feature type="region of interest" description="Disordered" evidence="1">
    <location>
        <begin position="136"/>
        <end position="157"/>
    </location>
</feature>
<organism evidence="2 3">
    <name type="scientific">Pisolithus tinctorius Marx 270</name>
    <dbReference type="NCBI Taxonomy" id="870435"/>
    <lineage>
        <taxon>Eukaryota</taxon>
        <taxon>Fungi</taxon>
        <taxon>Dikarya</taxon>
        <taxon>Basidiomycota</taxon>
        <taxon>Agaricomycotina</taxon>
        <taxon>Agaricomycetes</taxon>
        <taxon>Agaricomycetidae</taxon>
        <taxon>Boletales</taxon>
        <taxon>Sclerodermatineae</taxon>
        <taxon>Pisolithaceae</taxon>
        <taxon>Pisolithus</taxon>
    </lineage>
</organism>
<dbReference type="InParanoid" id="A0A0C3JCJ4"/>
<proteinExistence type="predicted"/>
<dbReference type="STRING" id="870435.A0A0C3JCJ4"/>
<dbReference type="Proteomes" id="UP000054217">
    <property type="component" value="Unassembled WGS sequence"/>
</dbReference>
<protein>
    <submittedName>
        <fullName evidence="2">Uncharacterized protein</fullName>
    </submittedName>
</protein>
<reference evidence="3" key="2">
    <citation type="submission" date="2015-01" db="EMBL/GenBank/DDBJ databases">
        <title>Evolutionary Origins and Diversification of the Mycorrhizal Mutualists.</title>
        <authorList>
            <consortium name="DOE Joint Genome Institute"/>
            <consortium name="Mycorrhizal Genomics Consortium"/>
            <person name="Kohler A."/>
            <person name="Kuo A."/>
            <person name="Nagy L.G."/>
            <person name="Floudas D."/>
            <person name="Copeland A."/>
            <person name="Barry K.W."/>
            <person name="Cichocki N."/>
            <person name="Veneault-Fourrey C."/>
            <person name="LaButti K."/>
            <person name="Lindquist E.A."/>
            <person name="Lipzen A."/>
            <person name="Lundell T."/>
            <person name="Morin E."/>
            <person name="Murat C."/>
            <person name="Riley R."/>
            <person name="Ohm R."/>
            <person name="Sun H."/>
            <person name="Tunlid A."/>
            <person name="Henrissat B."/>
            <person name="Grigoriev I.V."/>
            <person name="Hibbett D.S."/>
            <person name="Martin F."/>
        </authorList>
    </citation>
    <scope>NUCLEOTIDE SEQUENCE [LARGE SCALE GENOMIC DNA]</scope>
    <source>
        <strain evidence="3">Marx 270</strain>
    </source>
</reference>
<dbReference type="EMBL" id="KN831962">
    <property type="protein sequence ID" value="KIO06803.1"/>
    <property type="molecule type" value="Genomic_DNA"/>
</dbReference>
<reference evidence="2 3" key="1">
    <citation type="submission" date="2014-04" db="EMBL/GenBank/DDBJ databases">
        <authorList>
            <consortium name="DOE Joint Genome Institute"/>
            <person name="Kuo A."/>
            <person name="Kohler A."/>
            <person name="Costa M.D."/>
            <person name="Nagy L.G."/>
            <person name="Floudas D."/>
            <person name="Copeland A."/>
            <person name="Barry K.W."/>
            <person name="Cichocki N."/>
            <person name="Veneault-Fourrey C."/>
            <person name="LaButti K."/>
            <person name="Lindquist E.A."/>
            <person name="Lipzen A."/>
            <person name="Lundell T."/>
            <person name="Morin E."/>
            <person name="Murat C."/>
            <person name="Sun H."/>
            <person name="Tunlid A."/>
            <person name="Henrissat B."/>
            <person name="Grigoriev I.V."/>
            <person name="Hibbett D.S."/>
            <person name="Martin F."/>
            <person name="Nordberg H.P."/>
            <person name="Cantor M.N."/>
            <person name="Hua S.X."/>
        </authorList>
    </citation>
    <scope>NUCLEOTIDE SEQUENCE [LARGE SCALE GENOMIC DNA]</scope>
    <source>
        <strain evidence="2 3">Marx 270</strain>
    </source>
</reference>
<gene>
    <name evidence="2" type="ORF">M404DRAFT_24491</name>
</gene>